<gene>
    <name evidence="2" type="ORF">RDB_LOCUS67280</name>
</gene>
<evidence type="ECO:0000256" key="1">
    <source>
        <dbReference type="SAM" id="MobiDB-lite"/>
    </source>
</evidence>
<feature type="region of interest" description="Disordered" evidence="1">
    <location>
        <begin position="380"/>
        <end position="410"/>
    </location>
</feature>
<dbReference type="AlphaFoldDB" id="A0A8H3ANR3"/>
<proteinExistence type="predicted"/>
<feature type="region of interest" description="Disordered" evidence="1">
    <location>
        <begin position="67"/>
        <end position="103"/>
    </location>
</feature>
<reference evidence="2" key="1">
    <citation type="submission" date="2021-01" db="EMBL/GenBank/DDBJ databases">
        <authorList>
            <person name="Kaushik A."/>
        </authorList>
    </citation>
    <scope>NUCLEOTIDE SEQUENCE</scope>
    <source>
        <strain evidence="2">AG1-1B</strain>
    </source>
</reference>
<sequence length="763" mass="81927">MSGTYNTNNFVPNDFSCLAVKYSGRPLVVLALLSSYTNGEESFFLRSQQAIKDCIMSGFVRGRALSYEPPEPQLSNRRRVTQQADDQVTAEASTDNTSTHDYPEEEIRLENQPLDATYFVQSLLSHSRTHALNNSQALPQFVTGDTISPASCTSVASTCINIPATFPGHVPATPSQSEKASIDPTPAPSSTLHTNGKGGKPKWTDPEREPIIHEWFLDDANFRMIVPILLRQYTEKAAIEKLVPEEVPSDIPKTDTLADKYKRVLSNEHIMQAKRNNKSVTGQIITLVETVNDMSAKHAPGVNHLRARVEDVAYYVRINLGAALANTSNGAIHRFSKSNLGPWFDQGENSFFNLILKRLQGQSKVINGTQGSLLNPVRGQSLTSARSTQVQAPTSTLNPSSAARSARGPHIAPAARTTHIVPASCATTAARNLPITRAIHPIVAKSATSPTTPSSPIPGAPASSALNLGDSLNGYFASATTLASPTPGYADSVCPSISHSTSAPSASPASFDPMLPESAEFPGFNPIVLEAPMSPPLSYSRSSVGYSAGRPDGQFTNDPSPPRDPFILKPELLPSSVEAMRLAIKMAEIYARLAEDKGGSMIIYAKSQAVLANCRRAEVFLDIMQKSWNAAFADSRLREAQAQQAISVADRLCKIGTPEAIASATELYMSAGTNLNTLAASKETTLGHIAPMALNACGPTVVADPNDIARDSEILSQLLTQVGEFTKYGAEERIGAMSAPATSLDRVQMSHEYMHTGGATYNF</sequence>
<accession>A0A8H3ANR3</accession>
<protein>
    <submittedName>
        <fullName evidence="2">Uncharacterized protein</fullName>
    </submittedName>
</protein>
<evidence type="ECO:0000313" key="2">
    <source>
        <dbReference type="EMBL" id="CAE6438788.1"/>
    </source>
</evidence>
<feature type="region of interest" description="Disordered" evidence="1">
    <location>
        <begin position="170"/>
        <end position="205"/>
    </location>
</feature>
<name>A0A8H3ANR3_9AGAM</name>
<feature type="compositionally biased region" description="Polar residues" evidence="1">
    <location>
        <begin position="81"/>
        <end position="100"/>
    </location>
</feature>
<dbReference type="Proteomes" id="UP000663826">
    <property type="component" value="Unassembled WGS sequence"/>
</dbReference>
<feature type="region of interest" description="Disordered" evidence="1">
    <location>
        <begin position="540"/>
        <end position="561"/>
    </location>
</feature>
<organism evidence="2 3">
    <name type="scientific">Rhizoctonia solani</name>
    <dbReference type="NCBI Taxonomy" id="456999"/>
    <lineage>
        <taxon>Eukaryota</taxon>
        <taxon>Fungi</taxon>
        <taxon>Dikarya</taxon>
        <taxon>Basidiomycota</taxon>
        <taxon>Agaricomycotina</taxon>
        <taxon>Agaricomycetes</taxon>
        <taxon>Cantharellales</taxon>
        <taxon>Ceratobasidiaceae</taxon>
        <taxon>Rhizoctonia</taxon>
    </lineage>
</organism>
<comment type="caution">
    <text evidence="2">The sequence shown here is derived from an EMBL/GenBank/DDBJ whole genome shotgun (WGS) entry which is preliminary data.</text>
</comment>
<feature type="compositionally biased region" description="Polar residues" evidence="1">
    <location>
        <begin position="380"/>
        <end position="403"/>
    </location>
</feature>
<dbReference type="EMBL" id="CAJMWQ010001173">
    <property type="protein sequence ID" value="CAE6438788.1"/>
    <property type="molecule type" value="Genomic_DNA"/>
</dbReference>
<evidence type="ECO:0000313" key="3">
    <source>
        <dbReference type="Proteomes" id="UP000663826"/>
    </source>
</evidence>